<feature type="transmembrane region" description="Helical" evidence="6">
    <location>
        <begin position="152"/>
        <end position="180"/>
    </location>
</feature>
<keyword evidence="7" id="KW-1185">Reference proteome</keyword>
<dbReference type="GO" id="GO:0016020">
    <property type="term" value="C:membrane"/>
    <property type="evidence" value="ECO:0007669"/>
    <property type="project" value="UniProtKB-SubCell"/>
</dbReference>
<evidence type="ECO:0000256" key="2">
    <source>
        <dbReference type="ARBA" id="ARBA00005692"/>
    </source>
</evidence>
<evidence type="ECO:0000313" key="7">
    <source>
        <dbReference type="Proteomes" id="UP000492821"/>
    </source>
</evidence>
<comment type="caution">
    <text evidence="6">Lacks conserved residue(s) required for the propagation of feature annotation.</text>
</comment>
<protein>
    <recommendedName>
        <fullName evidence="6">Serpentine receptor class gamma</fullName>
    </recommendedName>
</protein>
<keyword evidence="4 6" id="KW-1133">Transmembrane helix</keyword>
<dbReference type="PANTHER" id="PTHR31552:SF8">
    <property type="entry name" value="SERPENTINE RECEPTOR CLASS GAMMA"/>
    <property type="match status" value="1"/>
</dbReference>
<dbReference type="Gene3D" id="1.20.1070.10">
    <property type="entry name" value="Rhodopsin 7-helix transmembrane proteins"/>
    <property type="match status" value="1"/>
</dbReference>
<feature type="transmembrane region" description="Helical" evidence="6">
    <location>
        <begin position="201"/>
        <end position="230"/>
    </location>
</feature>
<feature type="transmembrane region" description="Helical" evidence="6">
    <location>
        <begin position="55"/>
        <end position="78"/>
    </location>
</feature>
<dbReference type="Proteomes" id="UP000492821">
    <property type="component" value="Unassembled WGS sequence"/>
</dbReference>
<dbReference type="SUPFAM" id="SSF81321">
    <property type="entry name" value="Family A G protein-coupled receptor-like"/>
    <property type="match status" value="1"/>
</dbReference>
<evidence type="ECO:0000256" key="5">
    <source>
        <dbReference type="ARBA" id="ARBA00023136"/>
    </source>
</evidence>
<reference evidence="7" key="1">
    <citation type="journal article" date="2013" name="Genetics">
        <title>The draft genome and transcriptome of Panagrellus redivivus are shaped by the harsh demands of a free-living lifestyle.</title>
        <authorList>
            <person name="Srinivasan J."/>
            <person name="Dillman A.R."/>
            <person name="Macchietto M.G."/>
            <person name="Heikkinen L."/>
            <person name="Lakso M."/>
            <person name="Fracchia K.M."/>
            <person name="Antoshechkin I."/>
            <person name="Mortazavi A."/>
            <person name="Wong G."/>
            <person name="Sternberg P.W."/>
        </authorList>
    </citation>
    <scope>NUCLEOTIDE SEQUENCE [LARGE SCALE GENOMIC DNA]</scope>
    <source>
        <strain evidence="7">MT8872</strain>
    </source>
</reference>
<proteinExistence type="inferred from homology"/>
<keyword evidence="5 6" id="KW-0472">Membrane</keyword>
<evidence type="ECO:0000256" key="4">
    <source>
        <dbReference type="ARBA" id="ARBA00022989"/>
    </source>
</evidence>
<dbReference type="PANTHER" id="PTHR31552">
    <property type="entry name" value="SERPENTINE RECEPTOR CLASS GAMMA"/>
    <property type="match status" value="1"/>
</dbReference>
<evidence type="ECO:0000256" key="3">
    <source>
        <dbReference type="ARBA" id="ARBA00022692"/>
    </source>
</evidence>
<comment type="similarity">
    <text evidence="2 6">Belongs to the nematode receptor-like protein srg family.</text>
</comment>
<dbReference type="GO" id="GO:0004888">
    <property type="term" value="F:transmembrane signaling receptor activity"/>
    <property type="evidence" value="ECO:0007669"/>
    <property type="project" value="InterPro"/>
</dbReference>
<dbReference type="AlphaFoldDB" id="A0A7E4W4L9"/>
<reference evidence="8" key="2">
    <citation type="submission" date="2020-10" db="UniProtKB">
        <authorList>
            <consortium name="WormBaseParasite"/>
        </authorList>
    </citation>
    <scope>IDENTIFICATION</scope>
</reference>
<dbReference type="WBParaSite" id="Pan_g677.t1">
    <property type="protein sequence ID" value="Pan_g677.t1"/>
    <property type="gene ID" value="Pan_g677"/>
</dbReference>
<evidence type="ECO:0000256" key="1">
    <source>
        <dbReference type="ARBA" id="ARBA00004141"/>
    </source>
</evidence>
<organism evidence="7 8">
    <name type="scientific">Panagrellus redivivus</name>
    <name type="common">Microworm</name>
    <dbReference type="NCBI Taxonomy" id="6233"/>
    <lineage>
        <taxon>Eukaryota</taxon>
        <taxon>Metazoa</taxon>
        <taxon>Ecdysozoa</taxon>
        <taxon>Nematoda</taxon>
        <taxon>Chromadorea</taxon>
        <taxon>Rhabditida</taxon>
        <taxon>Tylenchina</taxon>
        <taxon>Panagrolaimomorpha</taxon>
        <taxon>Panagrolaimoidea</taxon>
        <taxon>Panagrolaimidae</taxon>
        <taxon>Panagrellus</taxon>
    </lineage>
</organism>
<evidence type="ECO:0000256" key="6">
    <source>
        <dbReference type="RuleBase" id="RU280813"/>
    </source>
</evidence>
<sequence>MIRPRPSNEFGSSFFTIAKVLAVVDLCGHIGSTVMFKMPLTPFFASFFKDIQPSYFWSVPYFMTNYLEFVHTMLVMLTALNRWTALILPIKYEKIWKKLIWPAIGGSFLVPFCITFQRLAVPTVTLPFSMNSSDSYVFSSEKVDWIPDGINALLFALFYIVAGVITILLNATSCVSLSLAKQNNQPNLHPKSLWQSIQRTEIGLIIVSFSDMIAMCCMIVIQLTLFWLGIRGLYYDPLYDAMYLQIPWVFDLQRFIRPFMLLFMSKSMRDAFLSTIYYHPKPTTSITTPAIFIVSSEASFRKASKISIGLSPIYHS</sequence>
<comment type="subcellular location">
    <subcellularLocation>
        <location evidence="1">Membrane</location>
        <topology evidence="1">Multi-pass membrane protein</topology>
    </subcellularLocation>
</comment>
<dbReference type="Pfam" id="PF02118">
    <property type="entry name" value="Srg"/>
    <property type="match status" value="1"/>
</dbReference>
<name>A0A7E4W4L9_PANRE</name>
<evidence type="ECO:0000313" key="8">
    <source>
        <dbReference type="WBParaSite" id="Pan_g677.t1"/>
    </source>
</evidence>
<feature type="transmembrane region" description="Helical" evidence="6">
    <location>
        <begin position="12"/>
        <end position="35"/>
    </location>
</feature>
<dbReference type="GO" id="GO:0007606">
    <property type="term" value="P:sensory perception of chemical stimulus"/>
    <property type="evidence" value="ECO:0007669"/>
    <property type="project" value="UniProtKB-UniRule"/>
</dbReference>
<accession>A0A7E4W4L9</accession>
<dbReference type="InterPro" id="IPR000609">
    <property type="entry name" value="7TM_GPCR_serpentine_rcpt_Srg"/>
</dbReference>
<feature type="transmembrane region" description="Helical" evidence="6">
    <location>
        <begin position="99"/>
        <end position="120"/>
    </location>
</feature>
<keyword evidence="3 6" id="KW-0812">Transmembrane</keyword>